<keyword evidence="3 9" id="KW-0963">Cytoplasm</keyword>
<dbReference type="InterPro" id="IPR008927">
    <property type="entry name" value="6-PGluconate_DH-like_C_sf"/>
</dbReference>
<evidence type="ECO:0000313" key="13">
    <source>
        <dbReference type="Proteomes" id="UP000062260"/>
    </source>
</evidence>
<dbReference type="PANTHER" id="PTHR11645">
    <property type="entry name" value="PYRROLINE-5-CARBOXYLATE REDUCTASE"/>
    <property type="match status" value="1"/>
</dbReference>
<keyword evidence="7 9" id="KW-0560">Oxidoreductase</keyword>
<dbReference type="FunFam" id="3.40.50.720:FF:000190">
    <property type="entry name" value="Pyrroline-5-carboxylate reductase"/>
    <property type="match status" value="1"/>
</dbReference>
<evidence type="ECO:0000256" key="3">
    <source>
        <dbReference type="ARBA" id="ARBA00022490"/>
    </source>
</evidence>
<dbReference type="GO" id="GO:0005737">
    <property type="term" value="C:cytoplasm"/>
    <property type="evidence" value="ECO:0007669"/>
    <property type="project" value="UniProtKB-SubCell"/>
</dbReference>
<comment type="function">
    <text evidence="8 9">Catalyzes the reduction of 1-pyrroline-5-carboxylate (PCA) to L-proline.</text>
</comment>
<evidence type="ECO:0000256" key="1">
    <source>
        <dbReference type="ARBA" id="ARBA00004496"/>
    </source>
</evidence>
<proteinExistence type="inferred from homology"/>
<dbReference type="FunFam" id="1.10.3730.10:FF:000001">
    <property type="entry name" value="Pyrroline-5-carboxylate reductase"/>
    <property type="match status" value="1"/>
</dbReference>
<dbReference type="InterPro" id="IPR029036">
    <property type="entry name" value="P5CR_dimer"/>
</dbReference>
<organism evidence="12 13">
    <name type="scientific">Aerococcus urinaehominis</name>
    <dbReference type="NCBI Taxonomy" id="128944"/>
    <lineage>
        <taxon>Bacteria</taxon>
        <taxon>Bacillati</taxon>
        <taxon>Bacillota</taxon>
        <taxon>Bacilli</taxon>
        <taxon>Lactobacillales</taxon>
        <taxon>Aerococcaceae</taxon>
        <taxon>Aerococcus</taxon>
    </lineage>
</organism>
<keyword evidence="5 9" id="KW-0641">Proline biosynthesis</keyword>
<dbReference type="EMBL" id="CP014163">
    <property type="protein sequence ID" value="AMB99575.1"/>
    <property type="molecule type" value="Genomic_DNA"/>
</dbReference>
<dbReference type="Pfam" id="PF14748">
    <property type="entry name" value="P5CR_dimer"/>
    <property type="match status" value="1"/>
</dbReference>
<comment type="catalytic activity">
    <reaction evidence="9">
        <text>L-proline + NADP(+) = (S)-1-pyrroline-5-carboxylate + NADPH + 2 H(+)</text>
        <dbReference type="Rhea" id="RHEA:14109"/>
        <dbReference type="ChEBI" id="CHEBI:15378"/>
        <dbReference type="ChEBI" id="CHEBI:17388"/>
        <dbReference type="ChEBI" id="CHEBI:57783"/>
        <dbReference type="ChEBI" id="CHEBI:58349"/>
        <dbReference type="ChEBI" id="CHEBI:60039"/>
        <dbReference type="EC" id="1.5.1.2"/>
    </reaction>
</comment>
<dbReference type="AlphaFoldDB" id="A0A0X8FLN4"/>
<dbReference type="InterPro" id="IPR036291">
    <property type="entry name" value="NAD(P)-bd_dom_sf"/>
</dbReference>
<dbReference type="GO" id="GO:0004735">
    <property type="term" value="F:pyrroline-5-carboxylate reductase activity"/>
    <property type="evidence" value="ECO:0007669"/>
    <property type="project" value="UniProtKB-UniRule"/>
</dbReference>
<dbReference type="PANTHER" id="PTHR11645:SF0">
    <property type="entry name" value="PYRROLINE-5-CARBOXYLATE REDUCTASE 3"/>
    <property type="match status" value="1"/>
</dbReference>
<comment type="catalytic activity">
    <reaction evidence="9">
        <text>L-proline + NAD(+) = (S)-1-pyrroline-5-carboxylate + NADH + 2 H(+)</text>
        <dbReference type="Rhea" id="RHEA:14105"/>
        <dbReference type="ChEBI" id="CHEBI:15378"/>
        <dbReference type="ChEBI" id="CHEBI:17388"/>
        <dbReference type="ChEBI" id="CHEBI:57540"/>
        <dbReference type="ChEBI" id="CHEBI:57945"/>
        <dbReference type="ChEBI" id="CHEBI:60039"/>
        <dbReference type="EC" id="1.5.1.2"/>
    </reaction>
</comment>
<reference evidence="12 13" key="1">
    <citation type="journal article" date="2016" name="Genome Announc.">
        <title>Complete Genome Sequences of Aerococcus christensenii CCUG 28831T, Aerococcus sanguinicola CCUG 43001T, Aerococcus urinae CCUG 36881T, Aerococcus urinaeequi CCUG 28094T, Aerococcus urinaehominis CCUG 42038 BT, and Aerococcus viridans CCUG 4311T.</title>
        <authorList>
            <person name="Carkaci D."/>
            <person name="Dargis R."/>
            <person name="Nielsen X.C."/>
            <person name="Skovgaard O."/>
            <person name="Fuursted K."/>
            <person name="Christensen J.J."/>
        </authorList>
    </citation>
    <scope>NUCLEOTIDE SEQUENCE [LARGE SCALE GENOMIC DNA]</scope>
    <source>
        <strain evidence="12 13">CCUG42038B</strain>
    </source>
</reference>
<keyword evidence="13" id="KW-1185">Reference proteome</keyword>
<dbReference type="SUPFAM" id="SSF51735">
    <property type="entry name" value="NAD(P)-binding Rossmann-fold domains"/>
    <property type="match status" value="1"/>
</dbReference>
<name>A0A0X8FLN4_9LACT</name>
<dbReference type="EC" id="1.5.1.2" evidence="9 10"/>
<dbReference type="InterPro" id="IPR000304">
    <property type="entry name" value="Pyrroline-COOH_reductase"/>
</dbReference>
<evidence type="ECO:0000256" key="6">
    <source>
        <dbReference type="ARBA" id="ARBA00022857"/>
    </source>
</evidence>
<dbReference type="Gene3D" id="3.40.50.720">
    <property type="entry name" value="NAD(P)-binding Rossmann-like Domain"/>
    <property type="match status" value="1"/>
</dbReference>
<feature type="binding site" evidence="11">
    <location>
        <position position="57"/>
    </location>
    <ligand>
        <name>NADPH</name>
        <dbReference type="ChEBI" id="CHEBI:57783"/>
    </ligand>
</feature>
<comment type="subcellular location">
    <subcellularLocation>
        <location evidence="1 9">Cytoplasm</location>
    </subcellularLocation>
</comment>
<dbReference type="Pfam" id="PF03807">
    <property type="entry name" value="F420_oxidored"/>
    <property type="match status" value="1"/>
</dbReference>
<dbReference type="SUPFAM" id="SSF48179">
    <property type="entry name" value="6-phosphogluconate dehydrogenase C-terminal domain-like"/>
    <property type="match status" value="1"/>
</dbReference>
<dbReference type="HAMAP" id="MF_01925">
    <property type="entry name" value="P5C_reductase"/>
    <property type="match status" value="1"/>
</dbReference>
<evidence type="ECO:0000313" key="12">
    <source>
        <dbReference type="EMBL" id="AMB99575.1"/>
    </source>
</evidence>
<dbReference type="Gene3D" id="1.10.3730.10">
    <property type="entry name" value="ProC C-terminal domain-like"/>
    <property type="match status" value="1"/>
</dbReference>
<evidence type="ECO:0000256" key="8">
    <source>
        <dbReference type="ARBA" id="ARBA00058118"/>
    </source>
</evidence>
<reference evidence="13" key="2">
    <citation type="submission" date="2016-01" db="EMBL/GenBank/DDBJ databases">
        <title>Six Aerococcus type strain genome sequencing and assembly using PacBio and Illumina Hiseq.</title>
        <authorList>
            <person name="Carkaci D."/>
            <person name="Dargis R."/>
            <person name="Nielsen X.C."/>
            <person name="Skovgaard O."/>
            <person name="Fuursted K."/>
            <person name="Christensen J.J."/>
        </authorList>
    </citation>
    <scope>NUCLEOTIDE SEQUENCE [LARGE SCALE GENOMIC DNA]</scope>
    <source>
        <strain evidence="13">CCUG42038B</strain>
    </source>
</reference>
<evidence type="ECO:0000256" key="5">
    <source>
        <dbReference type="ARBA" id="ARBA00022650"/>
    </source>
</evidence>
<sequence length="270" mass="28711">MEKTIGIIGAGNMGQAILSGLLKTEDLTTNQLWVSDTDQDKLNRLKDQHQINTTIDNTVLISKCQIIILALKPYIIRPLIQEFAPQLSNKLIISIATGYTLNQATQDLGKQVKFCRAMPNTPALVGKGTSGLAPNKNISDEELSTILSIFNSFGQTIIVTEEVLNSAVTGLIGSGPALVYIIAEAMADAGVHQGLTRDQAMSAAIGVLAGSSQLLAESNLHPGQLKDMVCTPMGTTSELVRTAEKLGIRAAVNESIIAASKRSVEISKQS</sequence>
<evidence type="ECO:0000256" key="4">
    <source>
        <dbReference type="ARBA" id="ARBA00022605"/>
    </source>
</evidence>
<evidence type="ECO:0000256" key="10">
    <source>
        <dbReference type="NCBIfam" id="TIGR00112"/>
    </source>
</evidence>
<evidence type="ECO:0000256" key="11">
    <source>
        <dbReference type="PIRSR" id="PIRSR000193-1"/>
    </source>
</evidence>
<keyword evidence="4 9" id="KW-0028">Amino-acid biosynthesis</keyword>
<keyword evidence="6 9" id="KW-0521">NADP</keyword>
<evidence type="ECO:0000256" key="2">
    <source>
        <dbReference type="ARBA" id="ARBA00005525"/>
    </source>
</evidence>
<dbReference type="KEGG" id="auh:AWM75_05990"/>
<accession>A0A0X8FLN4</accession>
<protein>
    <recommendedName>
        <fullName evidence="9 10">Pyrroline-5-carboxylate reductase</fullName>
        <shortName evidence="9">P5C reductase</shortName>
        <shortName evidence="9">P5CR</shortName>
        <ecNumber evidence="9 10">1.5.1.2</ecNumber>
    </recommendedName>
    <alternativeName>
        <fullName evidence="9">PCA reductase</fullName>
    </alternativeName>
</protein>
<dbReference type="NCBIfam" id="TIGR00112">
    <property type="entry name" value="proC"/>
    <property type="match status" value="1"/>
</dbReference>
<dbReference type="GO" id="GO:0055129">
    <property type="term" value="P:L-proline biosynthetic process"/>
    <property type="evidence" value="ECO:0007669"/>
    <property type="project" value="UniProtKB-UniRule"/>
</dbReference>
<dbReference type="STRING" id="128944.AWM75_05990"/>
<feature type="binding site" evidence="11">
    <location>
        <begin position="8"/>
        <end position="13"/>
    </location>
    <ligand>
        <name>NADP(+)</name>
        <dbReference type="ChEBI" id="CHEBI:58349"/>
    </ligand>
</feature>
<comment type="similarity">
    <text evidence="2 9">Belongs to the pyrroline-5-carboxylate reductase family.</text>
</comment>
<feature type="binding site" evidence="11">
    <location>
        <begin position="70"/>
        <end position="73"/>
    </location>
    <ligand>
        <name>NADP(+)</name>
        <dbReference type="ChEBI" id="CHEBI:58349"/>
    </ligand>
</feature>
<comment type="pathway">
    <text evidence="9">Amino-acid biosynthesis; L-proline biosynthesis; L-proline from L-glutamate 5-semialdehyde: step 1/1.</text>
</comment>
<dbReference type="PIRSF" id="PIRSF000193">
    <property type="entry name" value="Pyrrol-5-carb_rd"/>
    <property type="match status" value="1"/>
</dbReference>
<dbReference type="RefSeq" id="WP_067979617.1">
    <property type="nucleotide sequence ID" value="NZ_CP014163.1"/>
</dbReference>
<gene>
    <name evidence="9" type="primary">proC</name>
    <name evidence="12" type="ORF">AWM75_05990</name>
</gene>
<evidence type="ECO:0000256" key="7">
    <source>
        <dbReference type="ARBA" id="ARBA00023002"/>
    </source>
</evidence>
<evidence type="ECO:0000256" key="9">
    <source>
        <dbReference type="HAMAP-Rule" id="MF_01925"/>
    </source>
</evidence>
<dbReference type="Proteomes" id="UP000062260">
    <property type="component" value="Chromosome"/>
</dbReference>
<dbReference type="UniPathway" id="UPA00098">
    <property type="reaction ID" value="UER00361"/>
</dbReference>
<dbReference type="OrthoDB" id="9805754at2"/>
<dbReference type="InterPro" id="IPR028939">
    <property type="entry name" value="P5C_Rdtase_cat_N"/>
</dbReference>